<dbReference type="Gene3D" id="2.60.120.10">
    <property type="entry name" value="Jelly Rolls"/>
    <property type="match status" value="1"/>
</dbReference>
<dbReference type="FunFam" id="1.10.287.630:FF:000001">
    <property type="entry name" value="Cyclic nucleotide-gated channel alpha 3"/>
    <property type="match status" value="1"/>
</dbReference>
<dbReference type="InterPro" id="IPR018490">
    <property type="entry name" value="cNMP-bd_dom_sf"/>
</dbReference>
<dbReference type="InterPro" id="IPR018488">
    <property type="entry name" value="cNMP-bd_CS"/>
</dbReference>
<evidence type="ECO:0000313" key="12">
    <source>
        <dbReference type="EMBL" id="OTF75866.1"/>
    </source>
</evidence>
<keyword evidence="5" id="KW-0406">Ion transport</keyword>
<dbReference type="OrthoDB" id="421226at2759"/>
<dbReference type="PANTHER" id="PTHR45638">
    <property type="entry name" value="CYCLIC NUCLEOTIDE-GATED CATION CHANNEL SUBUNIT A"/>
    <property type="match status" value="1"/>
</dbReference>
<keyword evidence="3" id="KW-0812">Transmembrane</keyword>
<name>A0A1Y3B8C4_EURMA</name>
<dbReference type="Gene3D" id="1.10.287.630">
    <property type="entry name" value="Helix hairpin bin"/>
    <property type="match status" value="1"/>
</dbReference>
<evidence type="ECO:0000256" key="7">
    <source>
        <dbReference type="ARBA" id="ARBA00023286"/>
    </source>
</evidence>
<dbReference type="GO" id="GO:0005886">
    <property type="term" value="C:plasma membrane"/>
    <property type="evidence" value="ECO:0007669"/>
    <property type="project" value="TreeGrafter"/>
</dbReference>
<dbReference type="SMART" id="SM00100">
    <property type="entry name" value="cNMP"/>
    <property type="match status" value="1"/>
</dbReference>
<sequence length="326" mass="37886">MLSAWLLGVFVFAMVIGQIRDIVAHATRDQNYYIDALNKIASHMARLSVPAKLQKRVRFWYKFTWDLQKTLNETEIIRVLPLKMRTDLMLCIHSHTLSRVDLFKNINRSVLRDLVLKFQPILFLPGEYICRKGDVGHEMYIVNKGTIQVLDPETRRLLVTLGEGSVFGEIAILNLHGHTKRTADVRSCGYSQLFALKKQDLWETLRNYPEYEKVLKRKVGRILRQKQQQSTAKTLNIDNQPEQTIIPEMADIQIVEQIPIEPIVKERPKTPKLFQTVLEAIKPESTLNQYFIGHHRNKFRSYSLQAPSPEPGWNENDISRQKSLDL</sequence>
<keyword evidence="13" id="KW-1185">Reference proteome</keyword>
<dbReference type="InterPro" id="IPR050866">
    <property type="entry name" value="CNG_cation_channel"/>
</dbReference>
<organism evidence="12 13">
    <name type="scientific">Euroglyphus maynei</name>
    <name type="common">Mayne's house dust mite</name>
    <dbReference type="NCBI Taxonomy" id="6958"/>
    <lineage>
        <taxon>Eukaryota</taxon>
        <taxon>Metazoa</taxon>
        <taxon>Ecdysozoa</taxon>
        <taxon>Arthropoda</taxon>
        <taxon>Chelicerata</taxon>
        <taxon>Arachnida</taxon>
        <taxon>Acari</taxon>
        <taxon>Acariformes</taxon>
        <taxon>Sarcoptiformes</taxon>
        <taxon>Astigmata</taxon>
        <taxon>Psoroptidia</taxon>
        <taxon>Analgoidea</taxon>
        <taxon>Pyroglyphidae</taxon>
        <taxon>Pyroglyphinae</taxon>
        <taxon>Euroglyphus</taxon>
    </lineage>
</organism>
<evidence type="ECO:0000256" key="2">
    <source>
        <dbReference type="ARBA" id="ARBA00022448"/>
    </source>
</evidence>
<dbReference type="GO" id="GO:0017071">
    <property type="term" value="C:intracellular cyclic nucleotide activated cation channel complex"/>
    <property type="evidence" value="ECO:0007669"/>
    <property type="project" value="TreeGrafter"/>
</dbReference>
<feature type="signal peptide" evidence="10">
    <location>
        <begin position="1"/>
        <end position="17"/>
    </location>
</feature>
<dbReference type="PROSITE" id="PS00889">
    <property type="entry name" value="CNMP_BINDING_2"/>
    <property type="match status" value="1"/>
</dbReference>
<evidence type="ECO:0000256" key="3">
    <source>
        <dbReference type="ARBA" id="ARBA00022692"/>
    </source>
</evidence>
<dbReference type="PROSITE" id="PS00888">
    <property type="entry name" value="CNMP_BINDING_1"/>
    <property type="match status" value="1"/>
</dbReference>
<dbReference type="PANTHER" id="PTHR45638:SF1">
    <property type="entry name" value="CYCLIC NUCLEOTIDE-GATED ION CHANNEL SUBUNIT B, ISOFORM A"/>
    <property type="match status" value="1"/>
</dbReference>
<keyword evidence="6" id="KW-0472">Membrane</keyword>
<dbReference type="InterPro" id="IPR000595">
    <property type="entry name" value="cNMP-bd_dom"/>
</dbReference>
<gene>
    <name evidence="12" type="ORF">BLA29_002742</name>
</gene>
<accession>A0A1Y3B8C4</accession>
<evidence type="ECO:0000256" key="10">
    <source>
        <dbReference type="SAM" id="SignalP"/>
    </source>
</evidence>
<keyword evidence="8" id="KW-0407">Ion channel</keyword>
<dbReference type="SUPFAM" id="SSF51206">
    <property type="entry name" value="cAMP-binding domain-like"/>
    <property type="match status" value="1"/>
</dbReference>
<evidence type="ECO:0000256" key="4">
    <source>
        <dbReference type="ARBA" id="ARBA00022989"/>
    </source>
</evidence>
<feature type="compositionally biased region" description="Basic and acidic residues" evidence="9">
    <location>
        <begin position="317"/>
        <end position="326"/>
    </location>
</feature>
<feature type="domain" description="Cyclic nucleotide-binding" evidence="11">
    <location>
        <begin position="102"/>
        <end position="205"/>
    </location>
</feature>
<dbReference type="Pfam" id="PF00027">
    <property type="entry name" value="cNMP_binding"/>
    <property type="match status" value="1"/>
</dbReference>
<dbReference type="FunFam" id="2.60.120.10:FF:000020">
    <property type="entry name" value="Cyclic nucleotide-gated channel beta 3"/>
    <property type="match status" value="1"/>
</dbReference>
<dbReference type="PROSITE" id="PS50042">
    <property type="entry name" value="CNMP_BINDING_3"/>
    <property type="match status" value="1"/>
</dbReference>
<dbReference type="GO" id="GO:0030553">
    <property type="term" value="F:cGMP binding"/>
    <property type="evidence" value="ECO:0007669"/>
    <property type="project" value="TreeGrafter"/>
</dbReference>
<dbReference type="Proteomes" id="UP000194236">
    <property type="component" value="Unassembled WGS sequence"/>
</dbReference>
<feature type="region of interest" description="Disordered" evidence="9">
    <location>
        <begin position="302"/>
        <end position="326"/>
    </location>
</feature>
<keyword evidence="2" id="KW-0813">Transport</keyword>
<dbReference type="GO" id="GO:0005222">
    <property type="term" value="F:intracellularly cAMP-activated cation channel activity"/>
    <property type="evidence" value="ECO:0007669"/>
    <property type="project" value="TreeGrafter"/>
</dbReference>
<dbReference type="CDD" id="cd00038">
    <property type="entry name" value="CAP_ED"/>
    <property type="match status" value="1"/>
</dbReference>
<dbReference type="InterPro" id="IPR014710">
    <property type="entry name" value="RmlC-like_jellyroll"/>
</dbReference>
<keyword evidence="10" id="KW-0732">Signal</keyword>
<comment type="subcellular location">
    <subcellularLocation>
        <location evidence="1">Membrane</location>
        <topology evidence="1">Multi-pass membrane protein</topology>
    </subcellularLocation>
</comment>
<evidence type="ECO:0000256" key="1">
    <source>
        <dbReference type="ARBA" id="ARBA00004141"/>
    </source>
</evidence>
<keyword evidence="4" id="KW-1133">Transmembrane helix</keyword>
<evidence type="ECO:0000256" key="5">
    <source>
        <dbReference type="ARBA" id="ARBA00023065"/>
    </source>
</evidence>
<proteinExistence type="predicted"/>
<dbReference type="EMBL" id="MUJZ01039993">
    <property type="protein sequence ID" value="OTF75866.1"/>
    <property type="molecule type" value="Genomic_DNA"/>
</dbReference>
<evidence type="ECO:0000256" key="8">
    <source>
        <dbReference type="ARBA" id="ARBA00023303"/>
    </source>
</evidence>
<evidence type="ECO:0000259" key="11">
    <source>
        <dbReference type="PROSITE" id="PS50042"/>
    </source>
</evidence>
<dbReference type="GO" id="GO:0044877">
    <property type="term" value="F:protein-containing complex binding"/>
    <property type="evidence" value="ECO:0007669"/>
    <property type="project" value="TreeGrafter"/>
</dbReference>
<comment type="caution">
    <text evidence="12">The sequence shown here is derived from an EMBL/GenBank/DDBJ whole genome shotgun (WGS) entry which is preliminary data.</text>
</comment>
<evidence type="ECO:0000256" key="6">
    <source>
        <dbReference type="ARBA" id="ARBA00023136"/>
    </source>
</evidence>
<keyword evidence="7" id="KW-1071">Ligand-gated ion channel</keyword>
<evidence type="ECO:0000313" key="13">
    <source>
        <dbReference type="Proteomes" id="UP000194236"/>
    </source>
</evidence>
<evidence type="ECO:0000256" key="9">
    <source>
        <dbReference type="SAM" id="MobiDB-lite"/>
    </source>
</evidence>
<protein>
    <submittedName>
        <fullName evidence="12">Cyclic-nucleotide-gated cation channel-like protein</fullName>
    </submittedName>
</protein>
<dbReference type="AlphaFoldDB" id="A0A1Y3B8C4"/>
<dbReference type="GO" id="GO:0005223">
    <property type="term" value="F:intracellularly cGMP-activated cation channel activity"/>
    <property type="evidence" value="ECO:0007669"/>
    <property type="project" value="TreeGrafter"/>
</dbReference>
<reference evidence="12 13" key="1">
    <citation type="submission" date="2017-03" db="EMBL/GenBank/DDBJ databases">
        <title>Genome Survey of Euroglyphus maynei.</title>
        <authorList>
            <person name="Arlian L.G."/>
            <person name="Morgan M.S."/>
            <person name="Rider S.D."/>
        </authorList>
    </citation>
    <scope>NUCLEOTIDE SEQUENCE [LARGE SCALE GENOMIC DNA]</scope>
    <source>
        <strain evidence="12">Arlian Lab</strain>
        <tissue evidence="12">Whole body</tissue>
    </source>
</reference>
<feature type="chain" id="PRO_5013186653" evidence="10">
    <location>
        <begin position="18"/>
        <end position="326"/>
    </location>
</feature>